<feature type="region of interest" description="Disordered" evidence="7">
    <location>
        <begin position="1"/>
        <end position="25"/>
    </location>
</feature>
<dbReference type="GO" id="GO:0006412">
    <property type="term" value="P:translation"/>
    <property type="evidence" value="ECO:0007669"/>
    <property type="project" value="InterPro"/>
</dbReference>
<dbReference type="GO" id="GO:0019843">
    <property type="term" value="F:rRNA binding"/>
    <property type="evidence" value="ECO:0007669"/>
    <property type="project" value="UniProtKB-KW"/>
</dbReference>
<dbReference type="PANTHER" id="PTHR21349">
    <property type="entry name" value="50S RIBOSOMAL PROTEIN L21"/>
    <property type="match status" value="1"/>
</dbReference>
<dbReference type="OrthoDB" id="5994at2759"/>
<keyword evidence="3" id="KW-0694">RNA-binding</keyword>
<dbReference type="Proteomes" id="UP000623129">
    <property type="component" value="Unassembled WGS sequence"/>
</dbReference>
<dbReference type="PANTHER" id="PTHR21349:SF0">
    <property type="entry name" value="LARGE RIBOSOMAL SUBUNIT PROTEIN BL21M"/>
    <property type="match status" value="1"/>
</dbReference>
<gene>
    <name evidence="8" type="ORF">FCM35_KLT15502</name>
</gene>
<dbReference type="InterPro" id="IPR001787">
    <property type="entry name" value="Ribosomal_bL21"/>
</dbReference>
<accession>A0A833VIU4</accession>
<reference evidence="8" key="1">
    <citation type="submission" date="2020-01" db="EMBL/GenBank/DDBJ databases">
        <title>Genome sequence of Kobresia littledalei, the first chromosome-level genome in the family Cyperaceae.</title>
        <authorList>
            <person name="Qu G."/>
        </authorList>
    </citation>
    <scope>NUCLEOTIDE SEQUENCE</scope>
    <source>
        <strain evidence="8">C.B.Clarke</strain>
        <tissue evidence="8">Leaf</tissue>
    </source>
</reference>
<proteinExistence type="inferred from homology"/>
<dbReference type="InterPro" id="IPR018258">
    <property type="entry name" value="Ribosomal_bL21_CS"/>
</dbReference>
<evidence type="ECO:0000313" key="9">
    <source>
        <dbReference type="Proteomes" id="UP000623129"/>
    </source>
</evidence>
<dbReference type="EMBL" id="SWLB01000003">
    <property type="protein sequence ID" value="KAF3339731.1"/>
    <property type="molecule type" value="Genomic_DNA"/>
</dbReference>
<keyword evidence="4 8" id="KW-0689">Ribosomal protein</keyword>
<dbReference type="Pfam" id="PF00829">
    <property type="entry name" value="Ribosomal_L21p"/>
    <property type="match status" value="1"/>
</dbReference>
<keyword evidence="9" id="KW-1185">Reference proteome</keyword>
<sequence length="341" mass="38496">MANPSYPSKRRGPQQREATSRRSRNSKIVDTGSWIICDKCGTRFYTVQFLCEHGTCGGGKATGGKQLKGKRKTKKKTKIEAHARPIRLLGSSDLLSWQVGNSPLPIYENVNLYSVASLIQFSELKHVFQTKHFGLKDMATWKLLSVVQAIYPGSGTKLKDIPNGMLSTRRTDETLHSLHVSLFGRRSSEYHPVHWLCMKDGMKAITWEQGALCKAGNQRRSSPLDPSSENPFKPYETAFAVVQIGSHQFKVSNGESIFTEKLKYCHINDKLILKMVLMLGSKNETMIGRPVLVDAAVHAVVEEHALDAKVIIFKKKRRKNYRRTKGHRQELTKLRTPTFEG</sequence>
<evidence type="ECO:0000256" key="4">
    <source>
        <dbReference type="ARBA" id="ARBA00022980"/>
    </source>
</evidence>
<name>A0A833VIU4_9POAL</name>
<dbReference type="GO" id="GO:1990904">
    <property type="term" value="C:ribonucleoprotein complex"/>
    <property type="evidence" value="ECO:0007669"/>
    <property type="project" value="UniProtKB-KW"/>
</dbReference>
<comment type="similarity">
    <text evidence="1">Belongs to the bacterial ribosomal protein bL21 family.</text>
</comment>
<keyword evidence="5" id="KW-0687">Ribonucleoprotein</keyword>
<protein>
    <recommendedName>
        <fullName evidence="6">Large ribosomal subunit protein bL21m</fullName>
    </recommendedName>
</protein>
<dbReference type="GO" id="GO:0005840">
    <property type="term" value="C:ribosome"/>
    <property type="evidence" value="ECO:0007669"/>
    <property type="project" value="UniProtKB-KW"/>
</dbReference>
<comment type="caution">
    <text evidence="8">The sequence shown here is derived from an EMBL/GenBank/DDBJ whole genome shotgun (WGS) entry which is preliminary data.</text>
</comment>
<dbReference type="PROSITE" id="PS01169">
    <property type="entry name" value="RIBOSOMAL_L21"/>
    <property type="match status" value="1"/>
</dbReference>
<dbReference type="AlphaFoldDB" id="A0A833VIU4"/>
<evidence type="ECO:0000256" key="1">
    <source>
        <dbReference type="ARBA" id="ARBA00008563"/>
    </source>
</evidence>
<dbReference type="GO" id="GO:0005737">
    <property type="term" value="C:cytoplasm"/>
    <property type="evidence" value="ECO:0007669"/>
    <property type="project" value="UniProtKB-ARBA"/>
</dbReference>
<evidence type="ECO:0000313" key="8">
    <source>
        <dbReference type="EMBL" id="KAF3339731.1"/>
    </source>
</evidence>
<keyword evidence="2" id="KW-0699">rRNA-binding</keyword>
<evidence type="ECO:0000256" key="7">
    <source>
        <dbReference type="SAM" id="MobiDB-lite"/>
    </source>
</evidence>
<evidence type="ECO:0000256" key="2">
    <source>
        <dbReference type="ARBA" id="ARBA00022730"/>
    </source>
</evidence>
<evidence type="ECO:0000256" key="5">
    <source>
        <dbReference type="ARBA" id="ARBA00023274"/>
    </source>
</evidence>
<evidence type="ECO:0000256" key="6">
    <source>
        <dbReference type="ARBA" id="ARBA00044129"/>
    </source>
</evidence>
<organism evidence="8 9">
    <name type="scientific">Carex littledalei</name>
    <dbReference type="NCBI Taxonomy" id="544730"/>
    <lineage>
        <taxon>Eukaryota</taxon>
        <taxon>Viridiplantae</taxon>
        <taxon>Streptophyta</taxon>
        <taxon>Embryophyta</taxon>
        <taxon>Tracheophyta</taxon>
        <taxon>Spermatophyta</taxon>
        <taxon>Magnoliopsida</taxon>
        <taxon>Liliopsida</taxon>
        <taxon>Poales</taxon>
        <taxon>Cyperaceae</taxon>
        <taxon>Cyperoideae</taxon>
        <taxon>Cariceae</taxon>
        <taxon>Carex</taxon>
        <taxon>Carex subgen. Euthyceras</taxon>
    </lineage>
</organism>
<dbReference type="SUPFAM" id="SSF141091">
    <property type="entry name" value="L21p-like"/>
    <property type="match status" value="1"/>
</dbReference>
<dbReference type="GO" id="GO:0003735">
    <property type="term" value="F:structural constituent of ribosome"/>
    <property type="evidence" value="ECO:0007669"/>
    <property type="project" value="InterPro"/>
</dbReference>
<dbReference type="InterPro" id="IPR036164">
    <property type="entry name" value="bL21-like_sf"/>
</dbReference>
<evidence type="ECO:0000256" key="3">
    <source>
        <dbReference type="ARBA" id="ARBA00022884"/>
    </source>
</evidence>
<dbReference type="HAMAP" id="MF_01363">
    <property type="entry name" value="Ribosomal_bL21"/>
    <property type="match status" value="1"/>
</dbReference>
<dbReference type="NCBIfam" id="TIGR00061">
    <property type="entry name" value="L21"/>
    <property type="match status" value="1"/>
</dbReference>
<dbReference type="InterPro" id="IPR028909">
    <property type="entry name" value="bL21-like"/>
</dbReference>